<dbReference type="Proteomes" id="UP000235145">
    <property type="component" value="Unassembled WGS sequence"/>
</dbReference>
<proteinExistence type="predicted"/>
<dbReference type="PANTHER" id="PTHR37214">
    <property type="entry name" value="CYTOMEGALOVIRUS UL139 PROTEIN"/>
    <property type="match status" value="1"/>
</dbReference>
<reference evidence="2 3" key="1">
    <citation type="journal article" date="2017" name="Nat. Commun.">
        <title>Genome assembly with in vitro proximity ligation data and whole-genome triplication in lettuce.</title>
        <authorList>
            <person name="Reyes-Chin-Wo S."/>
            <person name="Wang Z."/>
            <person name="Yang X."/>
            <person name="Kozik A."/>
            <person name="Arikit S."/>
            <person name="Song C."/>
            <person name="Xia L."/>
            <person name="Froenicke L."/>
            <person name="Lavelle D.O."/>
            <person name="Truco M.J."/>
            <person name="Xia R."/>
            <person name="Zhu S."/>
            <person name="Xu C."/>
            <person name="Xu H."/>
            <person name="Xu X."/>
            <person name="Cox K."/>
            <person name="Korf I."/>
            <person name="Meyers B.C."/>
            <person name="Michelmore R.W."/>
        </authorList>
    </citation>
    <scope>NUCLEOTIDE SEQUENCE [LARGE SCALE GENOMIC DNA]</scope>
    <source>
        <strain evidence="3">cv. Salinas</strain>
        <tissue evidence="2">Seedlings</tissue>
    </source>
</reference>
<dbReference type="EMBL" id="NBSK02000007">
    <property type="protein sequence ID" value="KAJ0197351.1"/>
    <property type="molecule type" value="Genomic_DNA"/>
</dbReference>
<dbReference type="InterPro" id="IPR021042">
    <property type="entry name" value="Herpes_UL139_cytomegalovirus"/>
</dbReference>
<evidence type="ECO:0000313" key="2">
    <source>
        <dbReference type="EMBL" id="KAJ0197351.1"/>
    </source>
</evidence>
<name>A0A9R1V315_LACSA</name>
<dbReference type="Pfam" id="PF12507">
    <property type="entry name" value="HCMV_UL139"/>
    <property type="match status" value="1"/>
</dbReference>
<gene>
    <name evidence="2" type="ORF">LSAT_V11C700353860</name>
</gene>
<accession>A0A9R1V315</accession>
<keyword evidence="3" id="KW-1185">Reference proteome</keyword>
<dbReference type="PANTHER" id="PTHR37214:SF2">
    <property type="entry name" value="CYTOMEGALOVIRUS UL139 PROTEIN"/>
    <property type="match status" value="1"/>
</dbReference>
<comment type="caution">
    <text evidence="2">The sequence shown here is derived from an EMBL/GenBank/DDBJ whole genome shotgun (WGS) entry which is preliminary data.</text>
</comment>
<organism evidence="2 3">
    <name type="scientific">Lactuca sativa</name>
    <name type="common">Garden lettuce</name>
    <dbReference type="NCBI Taxonomy" id="4236"/>
    <lineage>
        <taxon>Eukaryota</taxon>
        <taxon>Viridiplantae</taxon>
        <taxon>Streptophyta</taxon>
        <taxon>Embryophyta</taxon>
        <taxon>Tracheophyta</taxon>
        <taxon>Spermatophyta</taxon>
        <taxon>Magnoliopsida</taxon>
        <taxon>eudicotyledons</taxon>
        <taxon>Gunneridae</taxon>
        <taxon>Pentapetalae</taxon>
        <taxon>asterids</taxon>
        <taxon>campanulids</taxon>
        <taxon>Asterales</taxon>
        <taxon>Asteraceae</taxon>
        <taxon>Cichorioideae</taxon>
        <taxon>Cichorieae</taxon>
        <taxon>Lactucinae</taxon>
        <taxon>Lactuca</taxon>
    </lineage>
</organism>
<dbReference type="AlphaFoldDB" id="A0A9R1V315"/>
<keyword evidence="1" id="KW-0175">Coiled coil</keyword>
<dbReference type="Gramene" id="rna-gnl|WGS:NBSK|LSAT_7X28421_mrna">
    <property type="protein sequence ID" value="cds-PLY74608.1"/>
    <property type="gene ID" value="gene-LSAT_7X28421"/>
</dbReference>
<protein>
    <submittedName>
        <fullName evidence="2">Uncharacterized protein</fullName>
    </submittedName>
</protein>
<evidence type="ECO:0000256" key="1">
    <source>
        <dbReference type="SAM" id="Coils"/>
    </source>
</evidence>
<sequence>MALSSTFEERLYQMEETRNQRLSLLQAEKELQQNKSQALASKLSGIRYIEQRCFKLDHKIASQQFIISSLKSQLDRLDSIYLNQIQQFRLLKSEVENLEGLDKEKDKYYALKACEIDDFRARAEIFATESQMRVDELRKCVNELQSSFIQLQHSAGYSNNPDLAAAEMRKSELQATKASLDRKLASNYNTRAQLQKQLKSLLLSQKRMEENLER</sequence>
<feature type="coiled-coil region" evidence="1">
    <location>
        <begin position="163"/>
        <end position="211"/>
    </location>
</feature>
<dbReference type="OrthoDB" id="1903594at2759"/>
<evidence type="ECO:0000313" key="3">
    <source>
        <dbReference type="Proteomes" id="UP000235145"/>
    </source>
</evidence>